<dbReference type="Gene3D" id="1.20.1070.10">
    <property type="entry name" value="Rhodopsin 7-helix transmembrane proteins"/>
    <property type="match status" value="1"/>
</dbReference>
<comment type="similarity">
    <text evidence="9">Belongs to the G-protein coupled receptor 1 family. Mas subfamily.</text>
</comment>
<keyword evidence="3 10" id="KW-0812">Transmembrane</keyword>
<evidence type="ECO:0000256" key="5">
    <source>
        <dbReference type="ARBA" id="ARBA00023040"/>
    </source>
</evidence>
<evidence type="ECO:0000313" key="13">
    <source>
        <dbReference type="Proteomes" id="UP001177744"/>
    </source>
</evidence>
<dbReference type="SUPFAM" id="SSF81321">
    <property type="entry name" value="Family A G protein-coupled receptor-like"/>
    <property type="match status" value="1"/>
</dbReference>
<protein>
    <recommendedName>
        <fullName evidence="11">G-protein coupled receptors family 1 profile domain-containing protein</fullName>
    </recommendedName>
</protein>
<evidence type="ECO:0000259" key="11">
    <source>
        <dbReference type="PROSITE" id="PS50262"/>
    </source>
</evidence>
<feature type="transmembrane region" description="Helical" evidence="10">
    <location>
        <begin position="53"/>
        <end position="80"/>
    </location>
</feature>
<organism evidence="12 13">
    <name type="scientific">Cnephaeus nilssonii</name>
    <name type="common">Northern bat</name>
    <name type="synonym">Eptesicus nilssonii</name>
    <dbReference type="NCBI Taxonomy" id="3371016"/>
    <lineage>
        <taxon>Eukaryota</taxon>
        <taxon>Metazoa</taxon>
        <taxon>Chordata</taxon>
        <taxon>Craniata</taxon>
        <taxon>Vertebrata</taxon>
        <taxon>Euteleostomi</taxon>
        <taxon>Mammalia</taxon>
        <taxon>Eutheria</taxon>
        <taxon>Laurasiatheria</taxon>
        <taxon>Chiroptera</taxon>
        <taxon>Yangochiroptera</taxon>
        <taxon>Vespertilionidae</taxon>
        <taxon>Cnephaeus</taxon>
    </lineage>
</organism>
<dbReference type="InterPro" id="IPR000276">
    <property type="entry name" value="GPCR_Rhodpsn"/>
</dbReference>
<keyword evidence="4 10" id="KW-1133">Transmembrane helix</keyword>
<dbReference type="PRINTS" id="PR00237">
    <property type="entry name" value="GPCRRHODOPSN"/>
</dbReference>
<feature type="transmembrane region" description="Helical" evidence="10">
    <location>
        <begin position="92"/>
        <end position="113"/>
    </location>
</feature>
<dbReference type="InterPro" id="IPR026232">
    <property type="entry name" value="MRGPCRD"/>
</dbReference>
<dbReference type="PRINTS" id="PR02110">
    <property type="entry name" value="MRGPCRD"/>
</dbReference>
<dbReference type="AlphaFoldDB" id="A0AA40HQT2"/>
<name>A0AA40HQT2_CNENI</name>
<evidence type="ECO:0000256" key="4">
    <source>
        <dbReference type="ARBA" id="ARBA00022989"/>
    </source>
</evidence>
<evidence type="ECO:0000256" key="8">
    <source>
        <dbReference type="ARBA" id="ARBA00023224"/>
    </source>
</evidence>
<feature type="domain" description="G-protein coupled receptors family 1 profile" evidence="11">
    <location>
        <begin position="72"/>
        <end position="303"/>
    </location>
</feature>
<dbReference type="Pfam" id="PF00001">
    <property type="entry name" value="7tm_1"/>
    <property type="match status" value="1"/>
</dbReference>
<proteinExistence type="inferred from homology"/>
<dbReference type="PRINTS" id="PR02108">
    <property type="entry name" value="MRGPCRFAMILY"/>
</dbReference>
<keyword evidence="7" id="KW-0675">Receptor</keyword>
<evidence type="ECO:0000256" key="10">
    <source>
        <dbReference type="SAM" id="Phobius"/>
    </source>
</evidence>
<dbReference type="PANTHER" id="PTHR11334:SF57">
    <property type="entry name" value="MAS-RELATED G-PROTEIN COUPLED RECEPTOR MEMBER D"/>
    <property type="match status" value="1"/>
</dbReference>
<feature type="transmembrane region" description="Helical" evidence="10">
    <location>
        <begin position="207"/>
        <end position="232"/>
    </location>
</feature>
<sequence>MKLGVGLPEVPRGSTQHRPSRGSIFFHRMNQTLNDSQTPALDPSSHQTLGHGVAYWVLSALTLLACVFGVAGNGLVVRLLSCRVRRTPCTVYVLHLALADLLFLLCMASLLSLEASRVVAPPLAYEVLRRVKYFAYTAGLSLLTAISTLRCVSVLHPVWHLAAPVPALSSRVCAALWALSLVMNTLAALFCGRYWSSDENQCFAVDAVLSVLILGIFTPLMTVSSATLCVQVRRTSRRWRRQPTRLYVVILASVLVFLVCALPLGLYWFLLYWLHLRPQVVLLYSGLSRLSSAVSSGANPVIYFLVGSRPAGPREPLEAVLRRALEEAPELEGRETPSVYTNEEGV</sequence>
<dbReference type="EMBL" id="JAULJE010000013">
    <property type="protein sequence ID" value="KAK1335648.1"/>
    <property type="molecule type" value="Genomic_DNA"/>
</dbReference>
<feature type="transmembrane region" description="Helical" evidence="10">
    <location>
        <begin position="133"/>
        <end position="152"/>
    </location>
</feature>
<keyword evidence="8" id="KW-0807">Transducer</keyword>
<evidence type="ECO:0000256" key="2">
    <source>
        <dbReference type="ARBA" id="ARBA00022475"/>
    </source>
</evidence>
<evidence type="ECO:0000313" key="12">
    <source>
        <dbReference type="EMBL" id="KAK1335648.1"/>
    </source>
</evidence>
<feature type="transmembrane region" description="Helical" evidence="10">
    <location>
        <begin position="172"/>
        <end position="195"/>
    </location>
</feature>
<keyword evidence="5" id="KW-0297">G-protein coupled receptor</keyword>
<evidence type="ECO:0000256" key="3">
    <source>
        <dbReference type="ARBA" id="ARBA00022692"/>
    </source>
</evidence>
<comment type="caution">
    <text evidence="12">The sequence shown here is derived from an EMBL/GenBank/DDBJ whole genome shotgun (WGS) entry which is preliminary data.</text>
</comment>
<gene>
    <name evidence="12" type="ORF">QTO34_003441</name>
</gene>
<keyword evidence="2" id="KW-1003">Cell membrane</keyword>
<dbReference type="PANTHER" id="PTHR11334">
    <property type="entry name" value="MAS-RELATED G-PROTEIN COUPLED RECEPTOR"/>
    <property type="match status" value="1"/>
</dbReference>
<evidence type="ECO:0000256" key="7">
    <source>
        <dbReference type="ARBA" id="ARBA00023170"/>
    </source>
</evidence>
<reference evidence="12" key="1">
    <citation type="submission" date="2023-06" db="EMBL/GenBank/DDBJ databases">
        <title>Reference genome for the Northern bat (Eptesicus nilssonii), a most northern bat species.</title>
        <authorList>
            <person name="Laine V.N."/>
            <person name="Pulliainen A.T."/>
            <person name="Lilley T.M."/>
        </authorList>
    </citation>
    <scope>NUCLEOTIDE SEQUENCE</scope>
    <source>
        <strain evidence="12">BLF_Eptnil</strain>
        <tissue evidence="12">Kidney</tissue>
    </source>
</reference>
<dbReference type="InterPro" id="IPR017452">
    <property type="entry name" value="GPCR_Rhodpsn_7TM"/>
</dbReference>
<dbReference type="Proteomes" id="UP001177744">
    <property type="component" value="Unassembled WGS sequence"/>
</dbReference>
<dbReference type="GO" id="GO:0005886">
    <property type="term" value="C:plasma membrane"/>
    <property type="evidence" value="ECO:0007669"/>
    <property type="project" value="UniProtKB-SubCell"/>
</dbReference>
<keyword evidence="13" id="KW-1185">Reference proteome</keyword>
<evidence type="ECO:0000256" key="1">
    <source>
        <dbReference type="ARBA" id="ARBA00004651"/>
    </source>
</evidence>
<keyword evidence="6 10" id="KW-0472">Membrane</keyword>
<dbReference type="FunFam" id="1.20.1070.10:FF:000193">
    <property type="entry name" value="Mas-related G-protein coupled receptor member E"/>
    <property type="match status" value="1"/>
</dbReference>
<evidence type="ECO:0000256" key="6">
    <source>
        <dbReference type="ARBA" id="ARBA00023136"/>
    </source>
</evidence>
<accession>A0AA40HQT2</accession>
<evidence type="ECO:0000256" key="9">
    <source>
        <dbReference type="ARBA" id="ARBA00061394"/>
    </source>
</evidence>
<comment type="subcellular location">
    <subcellularLocation>
        <location evidence="1">Cell membrane</location>
        <topology evidence="1">Multi-pass membrane protein</topology>
    </subcellularLocation>
</comment>
<dbReference type="GO" id="GO:0004930">
    <property type="term" value="F:G protein-coupled receptor activity"/>
    <property type="evidence" value="ECO:0007669"/>
    <property type="project" value="UniProtKB-KW"/>
</dbReference>
<feature type="transmembrane region" description="Helical" evidence="10">
    <location>
        <begin position="244"/>
        <end position="270"/>
    </location>
</feature>
<dbReference type="PROSITE" id="PS50262">
    <property type="entry name" value="G_PROTEIN_RECEP_F1_2"/>
    <property type="match status" value="1"/>
</dbReference>
<dbReference type="InterPro" id="IPR026234">
    <property type="entry name" value="MRGPCRFAMILY"/>
</dbReference>